<evidence type="ECO:0000256" key="2">
    <source>
        <dbReference type="ARBA" id="ARBA00022475"/>
    </source>
</evidence>
<evidence type="ECO:0000256" key="4">
    <source>
        <dbReference type="ARBA" id="ARBA00022989"/>
    </source>
</evidence>
<dbReference type="PANTHER" id="PTHR33931:SF2">
    <property type="entry name" value="HOLIN-LIKE PROTEIN CIDA"/>
    <property type="match status" value="1"/>
</dbReference>
<keyword evidence="2" id="KW-1003">Cell membrane</keyword>
<dbReference type="Proteomes" id="UP000305874">
    <property type="component" value="Unassembled WGS sequence"/>
</dbReference>
<keyword evidence="4 6" id="KW-1133">Transmembrane helix</keyword>
<comment type="subcellular location">
    <subcellularLocation>
        <location evidence="1">Cell membrane</location>
        <topology evidence="1">Multi-pass membrane protein</topology>
    </subcellularLocation>
</comment>
<reference evidence="8" key="2">
    <citation type="submission" date="2019-06" db="EMBL/GenBank/DDBJ databases">
        <title>Co-occurence of chitin degradation, pigmentation and bioactivity in marine Pseudoalteromonas.</title>
        <authorList>
            <person name="Sonnenschein E.C."/>
            <person name="Bech P.K."/>
        </authorList>
    </citation>
    <scope>NUCLEOTIDE SEQUENCE [LARGE SCALE GENOMIC DNA]</scope>
    <source>
        <strain evidence="8">S2897</strain>
    </source>
</reference>
<protein>
    <submittedName>
        <fullName evidence="7">CidA/LrgA family protein</fullName>
    </submittedName>
</protein>
<evidence type="ECO:0000256" key="5">
    <source>
        <dbReference type="ARBA" id="ARBA00023136"/>
    </source>
</evidence>
<evidence type="ECO:0000256" key="1">
    <source>
        <dbReference type="ARBA" id="ARBA00004651"/>
    </source>
</evidence>
<organism evidence="7 8">
    <name type="scientific">Pseudoalteromonas ruthenica</name>
    <dbReference type="NCBI Taxonomy" id="151081"/>
    <lineage>
        <taxon>Bacteria</taxon>
        <taxon>Pseudomonadati</taxon>
        <taxon>Pseudomonadota</taxon>
        <taxon>Gammaproteobacteria</taxon>
        <taxon>Alteromonadales</taxon>
        <taxon>Pseudoalteromonadaceae</taxon>
        <taxon>Pseudoalteromonas</taxon>
    </lineage>
</organism>
<dbReference type="STRING" id="151081.TW72_15175"/>
<dbReference type="PANTHER" id="PTHR33931">
    <property type="entry name" value="HOLIN-LIKE PROTEIN CIDA-RELATED"/>
    <property type="match status" value="1"/>
</dbReference>
<dbReference type="Pfam" id="PF03788">
    <property type="entry name" value="LrgA"/>
    <property type="match status" value="1"/>
</dbReference>
<accession>A0A5S3Z6L4</accession>
<sequence length="139" mass="15389">MLRARMIPSMSTNRVDAGKKIIKHSARFMLSAAIISAFLFSAHALSNYFSVSFPAPLSAMLALFLALQLGIVKLHWLTSGAHPLLNYMPLFFVPAAAAIIEHVELVARYWLPLLLCLVIVPLIGLFIIGTIMQRLSKEQ</sequence>
<evidence type="ECO:0000256" key="6">
    <source>
        <dbReference type="SAM" id="Phobius"/>
    </source>
</evidence>
<reference evidence="7 8" key="1">
    <citation type="submission" date="2017-12" db="EMBL/GenBank/DDBJ databases">
        <authorList>
            <person name="Paulsen S."/>
            <person name="Gram L.K."/>
        </authorList>
    </citation>
    <scope>NUCLEOTIDE SEQUENCE [LARGE SCALE GENOMIC DNA]</scope>
    <source>
        <strain evidence="7 8">S2897</strain>
    </source>
</reference>
<keyword evidence="5 6" id="KW-0472">Membrane</keyword>
<feature type="transmembrane region" description="Helical" evidence="6">
    <location>
        <begin position="84"/>
        <end position="103"/>
    </location>
</feature>
<feature type="transmembrane region" description="Helical" evidence="6">
    <location>
        <begin position="109"/>
        <end position="132"/>
    </location>
</feature>
<dbReference type="EMBL" id="PNCG01000004">
    <property type="protein sequence ID" value="TMP87843.1"/>
    <property type="molecule type" value="Genomic_DNA"/>
</dbReference>
<evidence type="ECO:0000313" key="7">
    <source>
        <dbReference type="EMBL" id="TMP87843.1"/>
    </source>
</evidence>
<keyword evidence="3 6" id="KW-0812">Transmembrane</keyword>
<dbReference type="GO" id="GO:0005886">
    <property type="term" value="C:plasma membrane"/>
    <property type="evidence" value="ECO:0007669"/>
    <property type="project" value="UniProtKB-SubCell"/>
</dbReference>
<comment type="caution">
    <text evidence="7">The sequence shown here is derived from an EMBL/GenBank/DDBJ whole genome shotgun (WGS) entry which is preliminary data.</text>
</comment>
<proteinExistence type="predicted"/>
<evidence type="ECO:0000256" key="3">
    <source>
        <dbReference type="ARBA" id="ARBA00022692"/>
    </source>
</evidence>
<evidence type="ECO:0000313" key="8">
    <source>
        <dbReference type="Proteomes" id="UP000305874"/>
    </source>
</evidence>
<dbReference type="InterPro" id="IPR005538">
    <property type="entry name" value="LrgA/CidA"/>
</dbReference>
<gene>
    <name evidence="7" type="ORF">CWC05_06010</name>
</gene>
<feature type="transmembrane region" description="Helical" evidence="6">
    <location>
        <begin position="54"/>
        <end position="72"/>
    </location>
</feature>
<dbReference type="AlphaFoldDB" id="A0A5S3Z6L4"/>
<name>A0A5S3Z6L4_9GAMM</name>